<evidence type="ECO:0000313" key="3">
    <source>
        <dbReference type="Proteomes" id="UP001152747"/>
    </source>
</evidence>
<proteinExistence type="predicted"/>
<organism evidence="2 3">
    <name type="scientific">Caenorhabditis angaria</name>
    <dbReference type="NCBI Taxonomy" id="860376"/>
    <lineage>
        <taxon>Eukaryota</taxon>
        <taxon>Metazoa</taxon>
        <taxon>Ecdysozoa</taxon>
        <taxon>Nematoda</taxon>
        <taxon>Chromadorea</taxon>
        <taxon>Rhabditida</taxon>
        <taxon>Rhabditina</taxon>
        <taxon>Rhabditomorpha</taxon>
        <taxon>Rhabditoidea</taxon>
        <taxon>Rhabditidae</taxon>
        <taxon>Peloderinae</taxon>
        <taxon>Caenorhabditis</taxon>
    </lineage>
</organism>
<accession>A0A9P1IFN2</accession>
<evidence type="ECO:0000256" key="1">
    <source>
        <dbReference type="SAM" id="SignalP"/>
    </source>
</evidence>
<gene>
    <name evidence="2" type="ORF">CAMP_LOCUS6367</name>
</gene>
<keyword evidence="3" id="KW-1185">Reference proteome</keyword>
<sequence>MLKSLLFFILLVFFITSTFAALQLCHKPGQCKPPEHCIKSYGAIGFCGFIRPHHNPNFVDNKLLELPKK</sequence>
<protein>
    <submittedName>
        <fullName evidence="2">Uncharacterized protein</fullName>
    </submittedName>
</protein>
<dbReference type="AlphaFoldDB" id="A0A9P1IFN2"/>
<keyword evidence="1" id="KW-0732">Signal</keyword>
<comment type="caution">
    <text evidence="2">The sequence shown here is derived from an EMBL/GenBank/DDBJ whole genome shotgun (WGS) entry which is preliminary data.</text>
</comment>
<dbReference type="EMBL" id="CANHGI010000002">
    <property type="protein sequence ID" value="CAI5443730.1"/>
    <property type="molecule type" value="Genomic_DNA"/>
</dbReference>
<evidence type="ECO:0000313" key="2">
    <source>
        <dbReference type="EMBL" id="CAI5443730.1"/>
    </source>
</evidence>
<name>A0A9P1IFN2_9PELO</name>
<dbReference type="Proteomes" id="UP001152747">
    <property type="component" value="Unassembled WGS sequence"/>
</dbReference>
<feature type="signal peptide" evidence="1">
    <location>
        <begin position="1"/>
        <end position="20"/>
    </location>
</feature>
<feature type="chain" id="PRO_5040472963" evidence="1">
    <location>
        <begin position="21"/>
        <end position="69"/>
    </location>
</feature>
<reference evidence="2" key="1">
    <citation type="submission" date="2022-11" db="EMBL/GenBank/DDBJ databases">
        <authorList>
            <person name="Kikuchi T."/>
        </authorList>
    </citation>
    <scope>NUCLEOTIDE SEQUENCE</scope>
    <source>
        <strain evidence="2">PS1010</strain>
    </source>
</reference>